<dbReference type="InterPro" id="IPR014867">
    <property type="entry name" value="Spore_coat_CotH_CotH2/3/7"/>
</dbReference>
<dbReference type="PANTHER" id="PTHR40050:SF1">
    <property type="entry name" value="INNER SPORE COAT PROTEIN H"/>
    <property type="match status" value="1"/>
</dbReference>
<dbReference type="EMBL" id="MCOG01000139">
    <property type="protein sequence ID" value="ORY38021.1"/>
    <property type="molecule type" value="Genomic_DNA"/>
</dbReference>
<evidence type="ECO:0000313" key="1">
    <source>
        <dbReference type="EMBL" id="ORY38021.1"/>
    </source>
</evidence>
<gene>
    <name evidence="1" type="ORF">LY90DRAFT_386294</name>
</gene>
<reference evidence="1 2" key="1">
    <citation type="submission" date="2016-08" db="EMBL/GenBank/DDBJ databases">
        <title>A Parts List for Fungal Cellulosomes Revealed by Comparative Genomics.</title>
        <authorList>
            <consortium name="DOE Joint Genome Institute"/>
            <person name="Haitjema C.H."/>
            <person name="Gilmore S.P."/>
            <person name="Henske J.K."/>
            <person name="Solomon K.V."/>
            <person name="De Groot R."/>
            <person name="Kuo A."/>
            <person name="Mondo S.J."/>
            <person name="Salamov A.A."/>
            <person name="Labutti K."/>
            <person name="Zhao Z."/>
            <person name="Chiniquy J."/>
            <person name="Barry K."/>
            <person name="Brewer H.M."/>
            <person name="Purvine S.O."/>
            <person name="Wright A.T."/>
            <person name="Boxma B."/>
            <person name="Van Alen T."/>
            <person name="Hackstein J.H."/>
            <person name="Baker S.E."/>
            <person name="Grigoriev I.V."/>
            <person name="O'Malley M.A."/>
        </authorList>
    </citation>
    <scope>NUCLEOTIDE SEQUENCE [LARGE SCALE GENOMIC DNA]</scope>
    <source>
        <strain evidence="1 2">G1</strain>
    </source>
</reference>
<comment type="caution">
    <text evidence="1">The sequence shown here is derived from an EMBL/GenBank/DDBJ whole genome shotgun (WGS) entry which is preliminary data.</text>
</comment>
<dbReference type="OrthoDB" id="2387105at2759"/>
<evidence type="ECO:0008006" key="3">
    <source>
        <dbReference type="Google" id="ProtNLM"/>
    </source>
</evidence>
<keyword evidence="2" id="KW-1185">Reference proteome</keyword>
<accession>A0A1Y2BTF6</accession>
<dbReference type="Pfam" id="PF08757">
    <property type="entry name" value="CotH"/>
    <property type="match status" value="1"/>
</dbReference>
<dbReference type="Proteomes" id="UP000193920">
    <property type="component" value="Unassembled WGS sequence"/>
</dbReference>
<evidence type="ECO:0000313" key="2">
    <source>
        <dbReference type="Proteomes" id="UP000193920"/>
    </source>
</evidence>
<dbReference type="STRING" id="1754190.A0A1Y2BTF6"/>
<sequence>MNCTLFSTLIISTIISSVYGRIVNFSLIAFGNKASITFDGKTLQLQPVDSFSKVFSVSAICPDKEFEYTYDVDGASEGFSRKLPAGALTTHNEFFGRKETISPLKGLGYPEDKPQWTRSIGKTETFDDSYIPTVIVDSGSRQFFISGNDTWTLGRFTMVLRDSIYTETNVPTKAQNRYEDKFQWRIKLENKLNKRKVFKFRASPNDPTFIRQALYADVVRAIGNPVHNQIIVRVYLDDGTPIGLYIMIEVTASNSFIKTQFYGDEKTGKVNAPEEIGVSADAGMGSDFVPDSPLTTFKCDEGKSPEKINSLSSAMEALDVTDADAVKKFSKEWFDLDVFLKFMAMEYLTAHWDSYWMFETNFVLYDDPTESSKDKYKFYFIDQDYDLTFGLNIPAKINTVGDAFPSQSYKDLVNANLQVSDRVKTYRVAIDKFLKQGVTVKMFEDHLVDIVKHVFNPVALGRRIDEYDRRYASEIEWDYGLKRLHIGGDPTKTRYVWTFQDYKDNLEATAKKSTDWGLRQWIQMRAEAVAAEFDFEWDSVPLEPVTKIIPEEDISNAEASNLDDKSASNSKIEMNMTFIMMAIAVVIFEILM</sequence>
<protein>
    <recommendedName>
        <fullName evidence="3">Coth-domain-containing protein</fullName>
    </recommendedName>
</protein>
<organism evidence="1 2">
    <name type="scientific">Neocallimastix californiae</name>
    <dbReference type="NCBI Taxonomy" id="1754190"/>
    <lineage>
        <taxon>Eukaryota</taxon>
        <taxon>Fungi</taxon>
        <taxon>Fungi incertae sedis</taxon>
        <taxon>Chytridiomycota</taxon>
        <taxon>Chytridiomycota incertae sedis</taxon>
        <taxon>Neocallimastigomycetes</taxon>
        <taxon>Neocallimastigales</taxon>
        <taxon>Neocallimastigaceae</taxon>
        <taxon>Neocallimastix</taxon>
    </lineage>
</organism>
<dbReference type="PANTHER" id="PTHR40050">
    <property type="entry name" value="INNER SPORE COAT PROTEIN H"/>
    <property type="match status" value="1"/>
</dbReference>
<name>A0A1Y2BTF6_9FUNG</name>
<dbReference type="AlphaFoldDB" id="A0A1Y2BTF6"/>
<proteinExistence type="predicted"/>